<name>A0A9C9ELY8_UNCW3</name>
<dbReference type="Pfam" id="PF00440">
    <property type="entry name" value="TetR_N"/>
    <property type="match status" value="1"/>
</dbReference>
<accession>A0A9C9ELY8</accession>
<dbReference type="SUPFAM" id="SSF46689">
    <property type="entry name" value="Homeodomain-like"/>
    <property type="match status" value="1"/>
</dbReference>
<feature type="DNA-binding region" description="H-T-H motif" evidence="2">
    <location>
        <begin position="43"/>
        <end position="62"/>
    </location>
</feature>
<dbReference type="EMBL" id="DRIG01000048">
    <property type="protein sequence ID" value="HEC78395.1"/>
    <property type="molecule type" value="Genomic_DNA"/>
</dbReference>
<dbReference type="SUPFAM" id="SSF48498">
    <property type="entry name" value="Tetracyclin repressor-like, C-terminal domain"/>
    <property type="match status" value="1"/>
</dbReference>
<dbReference type="PANTHER" id="PTHR30328:SF54">
    <property type="entry name" value="HTH-TYPE TRANSCRIPTIONAL REPRESSOR SCO4008"/>
    <property type="match status" value="1"/>
</dbReference>
<dbReference type="Gene3D" id="1.10.357.10">
    <property type="entry name" value="Tetracycline Repressor, domain 2"/>
    <property type="match status" value="1"/>
</dbReference>
<dbReference type="GO" id="GO:0003677">
    <property type="term" value="F:DNA binding"/>
    <property type="evidence" value="ECO:0007669"/>
    <property type="project" value="UniProtKB-UniRule"/>
</dbReference>
<proteinExistence type="predicted"/>
<evidence type="ECO:0000259" key="3">
    <source>
        <dbReference type="PROSITE" id="PS50977"/>
    </source>
</evidence>
<dbReference type="Gene3D" id="1.10.10.60">
    <property type="entry name" value="Homeodomain-like"/>
    <property type="match status" value="1"/>
</dbReference>
<dbReference type="PANTHER" id="PTHR30328">
    <property type="entry name" value="TRANSCRIPTIONAL REPRESSOR"/>
    <property type="match status" value="1"/>
</dbReference>
<dbReference type="InterPro" id="IPR036271">
    <property type="entry name" value="Tet_transcr_reg_TetR-rel_C_sf"/>
</dbReference>
<sequence>MKPKRSFSSNLDAVKNIALKDTRFVIIKVAQDIFAKFGYKKTTVHDIARAAHKVKSTIYQYFKSKEEIFQTVVEKESQVLKEEIKKVINLQDDPKKKLFSYVITRMRVLEDLPNFYNALRDEHLDHFVFIEKMRKKYLKHEIDTVTKILKNGVDQGAFVINDLKLTACMIVVALKGLEHPLIAESRMLNTNQSISGLLGILFSGIDKR</sequence>
<protein>
    <submittedName>
        <fullName evidence="4">TetR/AcrR family transcriptional regulator</fullName>
    </submittedName>
</protein>
<dbReference type="InterPro" id="IPR001647">
    <property type="entry name" value="HTH_TetR"/>
</dbReference>
<evidence type="ECO:0000313" key="5">
    <source>
        <dbReference type="Proteomes" id="UP000885826"/>
    </source>
</evidence>
<reference evidence="4" key="1">
    <citation type="journal article" date="2020" name="mSystems">
        <title>Genome- and Community-Level Interaction Insights into Carbon Utilization and Element Cycling Functions of Hydrothermarchaeota in Hydrothermal Sediment.</title>
        <authorList>
            <person name="Zhou Z."/>
            <person name="Liu Y."/>
            <person name="Xu W."/>
            <person name="Pan J."/>
            <person name="Luo Z.H."/>
            <person name="Li M."/>
        </authorList>
    </citation>
    <scope>NUCLEOTIDE SEQUENCE</scope>
    <source>
        <strain evidence="4">HyVt-388</strain>
    </source>
</reference>
<dbReference type="Proteomes" id="UP000885826">
    <property type="component" value="Unassembled WGS sequence"/>
</dbReference>
<comment type="caution">
    <text evidence="4">The sequence shown here is derived from an EMBL/GenBank/DDBJ whole genome shotgun (WGS) entry which is preliminary data.</text>
</comment>
<organism evidence="4 5">
    <name type="scientific">candidate division WOR-3 bacterium</name>
    <dbReference type="NCBI Taxonomy" id="2052148"/>
    <lineage>
        <taxon>Bacteria</taxon>
        <taxon>Bacteria division WOR-3</taxon>
    </lineage>
</organism>
<evidence type="ECO:0000313" key="4">
    <source>
        <dbReference type="EMBL" id="HEC78395.1"/>
    </source>
</evidence>
<gene>
    <name evidence="4" type="ORF">ENI34_04540</name>
</gene>
<keyword evidence="1 2" id="KW-0238">DNA-binding</keyword>
<dbReference type="AlphaFoldDB" id="A0A9C9ELY8"/>
<evidence type="ECO:0000256" key="2">
    <source>
        <dbReference type="PROSITE-ProRule" id="PRU00335"/>
    </source>
</evidence>
<dbReference type="InterPro" id="IPR050109">
    <property type="entry name" value="HTH-type_TetR-like_transc_reg"/>
</dbReference>
<dbReference type="InterPro" id="IPR009057">
    <property type="entry name" value="Homeodomain-like_sf"/>
</dbReference>
<dbReference type="PRINTS" id="PR00455">
    <property type="entry name" value="HTHTETR"/>
</dbReference>
<dbReference type="PROSITE" id="PS50977">
    <property type="entry name" value="HTH_TETR_2"/>
    <property type="match status" value="1"/>
</dbReference>
<evidence type="ECO:0000256" key="1">
    <source>
        <dbReference type="ARBA" id="ARBA00023125"/>
    </source>
</evidence>
<feature type="domain" description="HTH tetR-type" evidence="3">
    <location>
        <begin position="20"/>
        <end position="80"/>
    </location>
</feature>